<dbReference type="NCBIfam" id="NF033807">
    <property type="entry name" value="CopL_fam"/>
    <property type="match status" value="1"/>
</dbReference>
<comment type="caution">
    <text evidence="1">The sequence shown here is derived from an EMBL/GenBank/DDBJ whole genome shotgun (WGS) entry which is preliminary data.</text>
</comment>
<organism evidence="1 2">
    <name type="scientific">Luteimonas terricola</name>
    <dbReference type="NCBI Taxonomy" id="645597"/>
    <lineage>
        <taxon>Bacteria</taxon>
        <taxon>Pseudomonadati</taxon>
        <taxon>Pseudomonadota</taxon>
        <taxon>Gammaproteobacteria</taxon>
        <taxon>Lysobacterales</taxon>
        <taxon>Lysobacteraceae</taxon>
        <taxon>Luteimonas</taxon>
    </lineage>
</organism>
<evidence type="ECO:0008006" key="3">
    <source>
        <dbReference type="Google" id="ProtNLM"/>
    </source>
</evidence>
<name>A0ABQ2ECL9_9GAMM</name>
<proteinExistence type="predicted"/>
<reference evidence="2" key="1">
    <citation type="journal article" date="2019" name="Int. J. Syst. Evol. Microbiol.">
        <title>The Global Catalogue of Microorganisms (GCM) 10K type strain sequencing project: providing services to taxonomists for standard genome sequencing and annotation.</title>
        <authorList>
            <consortium name="The Broad Institute Genomics Platform"/>
            <consortium name="The Broad Institute Genome Sequencing Center for Infectious Disease"/>
            <person name="Wu L."/>
            <person name="Ma J."/>
        </authorList>
    </citation>
    <scope>NUCLEOTIDE SEQUENCE [LARGE SCALE GENOMIC DNA]</scope>
    <source>
        <strain evidence="2">CGMCC 1.8985</strain>
    </source>
</reference>
<dbReference type="RefSeq" id="WP_132986117.1">
    <property type="nucleotide sequence ID" value="NZ_BMME01000001.1"/>
</dbReference>
<gene>
    <name evidence="1" type="ORF">GCM10011394_14400</name>
</gene>
<dbReference type="Proteomes" id="UP000599009">
    <property type="component" value="Unassembled WGS sequence"/>
</dbReference>
<protein>
    <recommendedName>
        <fullName evidence="3">CopL family metal-binding regulatory protein</fullName>
    </recommendedName>
</protein>
<dbReference type="EMBL" id="BMME01000001">
    <property type="protein sequence ID" value="GGK06357.1"/>
    <property type="molecule type" value="Genomic_DNA"/>
</dbReference>
<sequence length="136" mass="13869">MRAHALPLQILLVLALILNGIGGAMASALVALPAHAQEAVFVGAQVAPAQHGDCADQGHGVAAMDQQEPASDCHSCGDSDCSDSPQCRQACMHASVAVPPLLTVGVIEPRVDAVLHRLDAGHPAPMLPSAIRPPIA</sequence>
<evidence type="ECO:0000313" key="2">
    <source>
        <dbReference type="Proteomes" id="UP000599009"/>
    </source>
</evidence>
<accession>A0ABQ2ECL9</accession>
<keyword evidence="2" id="KW-1185">Reference proteome</keyword>
<dbReference type="InterPro" id="IPR048034">
    <property type="entry name" value="CopL-like"/>
</dbReference>
<evidence type="ECO:0000313" key="1">
    <source>
        <dbReference type="EMBL" id="GGK06357.1"/>
    </source>
</evidence>